<gene>
    <name evidence="4" type="ORF">U0035_12450</name>
</gene>
<evidence type="ECO:0000256" key="2">
    <source>
        <dbReference type="ARBA" id="ARBA00023002"/>
    </source>
</evidence>
<dbReference type="InterPro" id="IPR036291">
    <property type="entry name" value="NAD(P)-bd_dom_sf"/>
</dbReference>
<dbReference type="CDD" id="cd05233">
    <property type="entry name" value="SDR_c"/>
    <property type="match status" value="1"/>
</dbReference>
<keyword evidence="5" id="KW-1185">Reference proteome</keyword>
<name>A0ABZ0W1W8_9BACT</name>
<evidence type="ECO:0000313" key="4">
    <source>
        <dbReference type="EMBL" id="WQD36477.1"/>
    </source>
</evidence>
<dbReference type="Proteomes" id="UP001325680">
    <property type="component" value="Chromosome"/>
</dbReference>
<dbReference type="PROSITE" id="PS00061">
    <property type="entry name" value="ADH_SHORT"/>
    <property type="match status" value="1"/>
</dbReference>
<dbReference type="EC" id="1.-.-.-" evidence="4"/>
<dbReference type="SUPFAM" id="SSF51735">
    <property type="entry name" value="NAD(P)-binding Rossmann-fold domains"/>
    <property type="match status" value="1"/>
</dbReference>
<organism evidence="4 5">
    <name type="scientific">Niabella yanshanensis</name>
    <dbReference type="NCBI Taxonomy" id="577386"/>
    <lineage>
        <taxon>Bacteria</taxon>
        <taxon>Pseudomonadati</taxon>
        <taxon>Bacteroidota</taxon>
        <taxon>Chitinophagia</taxon>
        <taxon>Chitinophagales</taxon>
        <taxon>Chitinophagaceae</taxon>
        <taxon>Niabella</taxon>
    </lineage>
</organism>
<dbReference type="Pfam" id="PF00106">
    <property type="entry name" value="adh_short"/>
    <property type="match status" value="1"/>
</dbReference>
<dbReference type="GO" id="GO:0016491">
    <property type="term" value="F:oxidoreductase activity"/>
    <property type="evidence" value="ECO:0007669"/>
    <property type="project" value="UniProtKB-KW"/>
</dbReference>
<keyword evidence="2 4" id="KW-0560">Oxidoreductase</keyword>
<dbReference type="PRINTS" id="PR00081">
    <property type="entry name" value="GDHRDH"/>
</dbReference>
<dbReference type="PANTHER" id="PTHR44196">
    <property type="entry name" value="DEHYDROGENASE/REDUCTASE SDR FAMILY MEMBER 7B"/>
    <property type="match status" value="1"/>
</dbReference>
<reference evidence="4 5" key="1">
    <citation type="submission" date="2023-12" db="EMBL/GenBank/DDBJ databases">
        <title>Genome sequencing and assembly of bacterial species from a model synthetic community.</title>
        <authorList>
            <person name="Hogle S.L."/>
        </authorList>
    </citation>
    <scope>NUCLEOTIDE SEQUENCE [LARGE SCALE GENOMIC DNA]</scope>
    <source>
        <strain evidence="4 5">HAMBI_3031</strain>
    </source>
</reference>
<dbReference type="InterPro" id="IPR020904">
    <property type="entry name" value="Sc_DH/Rdtase_CS"/>
</dbReference>
<dbReference type="PRINTS" id="PR00080">
    <property type="entry name" value="SDRFAMILY"/>
</dbReference>
<dbReference type="RefSeq" id="WP_114790112.1">
    <property type="nucleotide sequence ID" value="NZ_CP139960.1"/>
</dbReference>
<evidence type="ECO:0000256" key="3">
    <source>
        <dbReference type="RuleBase" id="RU000363"/>
    </source>
</evidence>
<dbReference type="InterPro" id="IPR002347">
    <property type="entry name" value="SDR_fam"/>
</dbReference>
<evidence type="ECO:0000256" key="1">
    <source>
        <dbReference type="ARBA" id="ARBA00006484"/>
    </source>
</evidence>
<dbReference type="EMBL" id="CP139960">
    <property type="protein sequence ID" value="WQD36477.1"/>
    <property type="molecule type" value="Genomic_DNA"/>
</dbReference>
<sequence length="233" mass="25583">MKTVVITGASRGIGFAIAEIFAQNGYNLLLTSRSDMNLYKAMEKLQTKYDTIEIRAKAFDLSVKEQASAFGAWCLQHATPQILVNNTGNFEPGNIGDEADGALERQIATNLYSAYHVTRALLPAMKEEKRGHIFNICSIASLKAYPNGGAYSISKYALHGFSTNLREELKTEGIKVTSVFPGAVLTDSWEGFDNSARRIMEVTDVAEMIWAASKLSFAACVEDIMLRPQLGDL</sequence>
<dbReference type="Gene3D" id="3.40.50.720">
    <property type="entry name" value="NAD(P)-binding Rossmann-like Domain"/>
    <property type="match status" value="1"/>
</dbReference>
<comment type="similarity">
    <text evidence="1 3">Belongs to the short-chain dehydrogenases/reductases (SDR) family.</text>
</comment>
<protein>
    <submittedName>
        <fullName evidence="4">SDR family oxidoreductase</fullName>
        <ecNumber evidence="4">1.-.-.-</ecNumber>
    </submittedName>
</protein>
<proteinExistence type="inferred from homology"/>
<accession>A0ABZ0W1W8</accession>
<evidence type="ECO:0000313" key="5">
    <source>
        <dbReference type="Proteomes" id="UP001325680"/>
    </source>
</evidence>
<dbReference type="PANTHER" id="PTHR44196:SF1">
    <property type="entry name" value="DEHYDROGENASE_REDUCTASE SDR FAMILY MEMBER 7B"/>
    <property type="match status" value="1"/>
</dbReference>